<accession>A0AAV4RIX7</accession>
<comment type="caution">
    <text evidence="1">The sequence shown here is derived from an EMBL/GenBank/DDBJ whole genome shotgun (WGS) entry which is preliminary data.</text>
</comment>
<protein>
    <submittedName>
        <fullName evidence="1">Uncharacterized protein</fullName>
    </submittedName>
</protein>
<dbReference type="AlphaFoldDB" id="A0AAV4RIX7"/>
<dbReference type="Proteomes" id="UP001054945">
    <property type="component" value="Unassembled WGS sequence"/>
</dbReference>
<proteinExistence type="predicted"/>
<organism evidence="1 2">
    <name type="scientific">Caerostris extrusa</name>
    <name type="common">Bark spider</name>
    <name type="synonym">Caerostris bankana</name>
    <dbReference type="NCBI Taxonomy" id="172846"/>
    <lineage>
        <taxon>Eukaryota</taxon>
        <taxon>Metazoa</taxon>
        <taxon>Ecdysozoa</taxon>
        <taxon>Arthropoda</taxon>
        <taxon>Chelicerata</taxon>
        <taxon>Arachnida</taxon>
        <taxon>Araneae</taxon>
        <taxon>Araneomorphae</taxon>
        <taxon>Entelegynae</taxon>
        <taxon>Araneoidea</taxon>
        <taxon>Araneidae</taxon>
        <taxon>Caerostris</taxon>
    </lineage>
</organism>
<gene>
    <name evidence="1" type="ORF">CEXT_120081</name>
</gene>
<evidence type="ECO:0000313" key="1">
    <source>
        <dbReference type="EMBL" id="GIY20984.1"/>
    </source>
</evidence>
<reference evidence="1 2" key="1">
    <citation type="submission" date="2021-06" db="EMBL/GenBank/DDBJ databases">
        <title>Caerostris extrusa draft genome.</title>
        <authorList>
            <person name="Kono N."/>
            <person name="Arakawa K."/>
        </authorList>
    </citation>
    <scope>NUCLEOTIDE SEQUENCE [LARGE SCALE GENOMIC DNA]</scope>
</reference>
<dbReference type="EMBL" id="BPLR01007953">
    <property type="protein sequence ID" value="GIY20984.1"/>
    <property type="molecule type" value="Genomic_DNA"/>
</dbReference>
<sequence>MRSPCHLKIYWSDPLPAEENNEWYQFMTALTNIDKLNIERKIVEVASRDELHGLLMLRHVAPENQSTANLKIHLERPLAGTVCAVLLLCKVITALKFEVSSLSDSVISLPWFSKEAIDLKTYVQNLLQYKSFNLFSSGNIFRRHRIQQTSYLEVVDPERRLNHKLWWNDSDFLAGIDCPGRVTPISAECETELT</sequence>
<keyword evidence="2" id="KW-1185">Reference proteome</keyword>
<name>A0AAV4RIX7_CAEEX</name>
<evidence type="ECO:0000313" key="2">
    <source>
        <dbReference type="Proteomes" id="UP001054945"/>
    </source>
</evidence>